<reference evidence="10 11" key="1">
    <citation type="submission" date="2018-03" db="EMBL/GenBank/DDBJ databases">
        <title>Pantoea intestinalis SRCM103226 isolated form the mealworm.</title>
        <authorList>
            <person name="Jeong D.-Y."/>
            <person name="Kim J.W."/>
        </authorList>
    </citation>
    <scope>NUCLEOTIDE SEQUENCE [LARGE SCALE GENOMIC DNA]</scope>
    <source>
        <strain evidence="10 11">SRCM103226</strain>
    </source>
</reference>
<evidence type="ECO:0000256" key="6">
    <source>
        <dbReference type="ARBA" id="ARBA00023319"/>
    </source>
</evidence>
<dbReference type="InterPro" id="IPR013783">
    <property type="entry name" value="Ig-like_fold"/>
</dbReference>
<dbReference type="SUPFAM" id="SSF49354">
    <property type="entry name" value="PapD-like"/>
    <property type="match status" value="1"/>
</dbReference>
<protein>
    <submittedName>
        <fullName evidence="10">Chaperone protein FocC</fullName>
    </submittedName>
</protein>
<evidence type="ECO:0000313" key="11">
    <source>
        <dbReference type="Proteomes" id="UP000464053"/>
    </source>
</evidence>
<dbReference type="InterPro" id="IPR008962">
    <property type="entry name" value="PapD-like_sf"/>
</dbReference>
<dbReference type="RefSeq" id="WP_160623334.1">
    <property type="nucleotide sequence ID" value="NZ_CP028271.1"/>
</dbReference>
<dbReference type="InterPro" id="IPR016147">
    <property type="entry name" value="Pili_assmbl_chaperone_N"/>
</dbReference>
<proteinExistence type="inferred from homology"/>
<dbReference type="GO" id="GO:0071555">
    <property type="term" value="P:cell wall organization"/>
    <property type="evidence" value="ECO:0007669"/>
    <property type="project" value="InterPro"/>
</dbReference>
<keyword evidence="11" id="KW-1185">Reference proteome</keyword>
<dbReference type="AlphaFoldDB" id="A0A6P1Q7G5"/>
<dbReference type="Pfam" id="PF00345">
    <property type="entry name" value="PapD_N"/>
    <property type="match status" value="1"/>
</dbReference>
<dbReference type="InterPro" id="IPR050643">
    <property type="entry name" value="Periplasmic_pilus_chap"/>
</dbReference>
<dbReference type="InterPro" id="IPR001829">
    <property type="entry name" value="Pili_assmbl_chaperone_bac"/>
</dbReference>
<dbReference type="KEGG" id="mint:C7M51_04102"/>
<evidence type="ECO:0000256" key="1">
    <source>
        <dbReference type="ARBA" id="ARBA00004418"/>
    </source>
</evidence>
<dbReference type="OrthoDB" id="9131059at2"/>
<name>A0A6P1Q7G5_9GAMM</name>
<accession>A0A6P1Q7G5</accession>
<keyword evidence="6" id="KW-0393">Immunoglobulin domain</keyword>
<keyword evidence="3 7" id="KW-0732">Signal</keyword>
<sequence length="222" mass="24792">MYKRIFGFLLLLSLFSSEASASVVIGGTRIIFHGDRKETTISVTNPDATSWLIQSWTESLDGGKAPFIFSPPLFRLDGKQKNVLRLLFTGGSLPEDRESLFWANIKSIPGAADDENILQIAIKNQLKLIYRPATLKRVSPTDSYGKLQWSQQKGQLQVNNPTPFYMSFRSVEVNGKAIKNPEWVAPFATRTYDIPQLAASGKVRWRIINDYGAATAEAEASY</sequence>
<evidence type="ECO:0000256" key="7">
    <source>
        <dbReference type="SAM" id="SignalP"/>
    </source>
</evidence>
<keyword evidence="4" id="KW-0574">Periplasm</keyword>
<dbReference type="InterPro" id="IPR016148">
    <property type="entry name" value="Pili_assmbl_chaperone_C"/>
</dbReference>
<dbReference type="InterPro" id="IPR036316">
    <property type="entry name" value="Pili_assmbl_chap_C_dom_sf"/>
</dbReference>
<dbReference type="Gene3D" id="2.60.40.10">
    <property type="entry name" value="Immunoglobulins"/>
    <property type="match status" value="2"/>
</dbReference>
<dbReference type="PANTHER" id="PTHR30251">
    <property type="entry name" value="PILUS ASSEMBLY CHAPERONE"/>
    <property type="match status" value="1"/>
</dbReference>
<gene>
    <name evidence="10" type="primary">focC_2</name>
    <name evidence="10" type="ORF">C7M51_04102</name>
</gene>
<feature type="chain" id="PRO_5026681269" evidence="7">
    <location>
        <begin position="22"/>
        <end position="222"/>
    </location>
</feature>
<dbReference type="Pfam" id="PF02753">
    <property type="entry name" value="PapD_C"/>
    <property type="match status" value="1"/>
</dbReference>
<dbReference type="PRINTS" id="PR00969">
    <property type="entry name" value="CHAPERONPILI"/>
</dbReference>
<feature type="signal peptide" evidence="7">
    <location>
        <begin position="1"/>
        <end position="21"/>
    </location>
</feature>
<feature type="domain" description="Pili assembly chaperone N-terminal" evidence="8">
    <location>
        <begin position="22"/>
        <end position="135"/>
    </location>
</feature>
<evidence type="ECO:0000256" key="5">
    <source>
        <dbReference type="ARBA" id="ARBA00023186"/>
    </source>
</evidence>
<feature type="domain" description="Pili assembly chaperone C-terminal" evidence="9">
    <location>
        <begin position="158"/>
        <end position="215"/>
    </location>
</feature>
<dbReference type="SUPFAM" id="SSF49584">
    <property type="entry name" value="Periplasmic chaperone C-domain"/>
    <property type="match status" value="1"/>
</dbReference>
<evidence type="ECO:0000256" key="3">
    <source>
        <dbReference type="ARBA" id="ARBA00022729"/>
    </source>
</evidence>
<comment type="subcellular location">
    <subcellularLocation>
        <location evidence="1">Periplasm</location>
    </subcellularLocation>
</comment>
<dbReference type="Proteomes" id="UP000464053">
    <property type="component" value="Chromosome"/>
</dbReference>
<comment type="similarity">
    <text evidence="2">Belongs to the periplasmic pilus chaperone family.</text>
</comment>
<evidence type="ECO:0000313" key="10">
    <source>
        <dbReference type="EMBL" id="QHM73745.1"/>
    </source>
</evidence>
<dbReference type="EMBL" id="CP028271">
    <property type="protein sequence ID" value="QHM73745.1"/>
    <property type="molecule type" value="Genomic_DNA"/>
</dbReference>
<organism evidence="10 11">
    <name type="scientific">Mixta intestinalis</name>
    <dbReference type="NCBI Taxonomy" id="1615494"/>
    <lineage>
        <taxon>Bacteria</taxon>
        <taxon>Pseudomonadati</taxon>
        <taxon>Pseudomonadota</taxon>
        <taxon>Gammaproteobacteria</taxon>
        <taxon>Enterobacterales</taxon>
        <taxon>Erwiniaceae</taxon>
        <taxon>Mixta</taxon>
    </lineage>
</organism>
<dbReference type="PANTHER" id="PTHR30251:SF9">
    <property type="entry name" value="CHAPERONE PROTEIN CAF1M"/>
    <property type="match status" value="1"/>
</dbReference>
<evidence type="ECO:0000256" key="4">
    <source>
        <dbReference type="ARBA" id="ARBA00022764"/>
    </source>
</evidence>
<keyword evidence="5" id="KW-0143">Chaperone</keyword>
<evidence type="ECO:0000259" key="8">
    <source>
        <dbReference type="Pfam" id="PF00345"/>
    </source>
</evidence>
<dbReference type="GO" id="GO:0030288">
    <property type="term" value="C:outer membrane-bounded periplasmic space"/>
    <property type="evidence" value="ECO:0007669"/>
    <property type="project" value="InterPro"/>
</dbReference>
<evidence type="ECO:0000256" key="2">
    <source>
        <dbReference type="ARBA" id="ARBA00007399"/>
    </source>
</evidence>
<evidence type="ECO:0000259" key="9">
    <source>
        <dbReference type="Pfam" id="PF02753"/>
    </source>
</evidence>